<dbReference type="EMBL" id="DF977454">
    <property type="protein sequence ID" value="GAW25564.1"/>
    <property type="molecule type" value="Genomic_DNA"/>
</dbReference>
<gene>
    <name evidence="1" type="ORF">SAMD00023353_0900510</name>
</gene>
<organism evidence="1">
    <name type="scientific">Rosellinia necatrix</name>
    <name type="common">White root-rot fungus</name>
    <dbReference type="NCBI Taxonomy" id="77044"/>
    <lineage>
        <taxon>Eukaryota</taxon>
        <taxon>Fungi</taxon>
        <taxon>Dikarya</taxon>
        <taxon>Ascomycota</taxon>
        <taxon>Pezizomycotina</taxon>
        <taxon>Sordariomycetes</taxon>
        <taxon>Xylariomycetidae</taxon>
        <taxon>Xylariales</taxon>
        <taxon>Xylariaceae</taxon>
        <taxon>Rosellinia</taxon>
    </lineage>
</organism>
<evidence type="ECO:0000313" key="2">
    <source>
        <dbReference type="Proteomes" id="UP000054516"/>
    </source>
</evidence>
<dbReference type="AlphaFoldDB" id="A0A1S8A636"/>
<proteinExistence type="predicted"/>
<name>A0A1S8A636_ROSNE</name>
<reference evidence="1" key="1">
    <citation type="submission" date="2016-03" db="EMBL/GenBank/DDBJ databases">
        <title>Draft genome sequence of Rosellinia necatrix.</title>
        <authorList>
            <person name="Kanematsu S."/>
        </authorList>
    </citation>
    <scope>NUCLEOTIDE SEQUENCE [LARGE SCALE GENOMIC DNA]</scope>
    <source>
        <strain evidence="1">W97</strain>
    </source>
</reference>
<dbReference type="Proteomes" id="UP000054516">
    <property type="component" value="Unassembled WGS sequence"/>
</dbReference>
<keyword evidence="2" id="KW-1185">Reference proteome</keyword>
<evidence type="ECO:0000313" key="1">
    <source>
        <dbReference type="EMBL" id="GAW25564.1"/>
    </source>
</evidence>
<sequence>MGAPASHNAILAAHSRPCFLIYHDDGDVCAQSTAQRNYKKPIAKLAGLFSTANKDRRKVYPAIETGYEATVYTR</sequence>
<protein>
    <submittedName>
        <fullName evidence="1">Uncharacterized protein</fullName>
    </submittedName>
</protein>
<accession>A0A1S8A636</accession>